<evidence type="ECO:0000259" key="7">
    <source>
        <dbReference type="PROSITE" id="PS50157"/>
    </source>
</evidence>
<sequence>MAKDDADRPPPKKRKYPAPLSYDNRVRLAKELLRNHPVIWDRKHPKFHNNTDRDAAWTEVASTLGFDPEATRKEWKRFMNMHFTWQKRVTRRGTPAKTTQLHQLLDGLFSKDDSSESDLEEVLESGLQCKLCLRWTTNEALFDMFEDIDPVIAKIRTVLGVFLCEKPAGRKICALCRQLVELVDDYRTLCALTNELERVRLRVVDSADAVGWRSGGKRVAKVCDSVRLQQRLVERAMKEQNFKGEVEQPKGIKREVEEADGNGKEVEEDRLKLSPVEIKKEEETSSSDSEGSSDEDDSSESLYEVYKVVECEGEEEPAKIKSEPEDDYEDPIVLPEESPQNDEPEPETKPVEKQRPTTPPSDHKFTTEERLRFAQACLEHPILWDRSLHENHVNSKIRERNAAWDAIGARFDITREVARLEYKRLRNIHQSRGSRLASGELRPDDYLIVDPLFPVLCKLMGTPTKAPAGKAKAATKKTAQPKRRQQRVRPNGERRERHRMDYEWSLRFAKEIDKLEPFWNVDHADHTRPTMTKLLASLAATMQCDVATVRREWKRFGEMHRRKLMGQAHGRQPRPLKTNSKEPCSVDPLQTLLDKFFAYKTLESTSDGDGRLGVKPRFDDAGCIAQERRGVFRYVKICEECGKHVERSLFEAHMNRHRGVKPYECRFEGCKGQYTTRVNRDRHENIYHTREGFNIECDACGEKFKHKSSFEFHYAVRHKSQNLPCGICQKVFKHDRHLDFHMQKQHSVKLSNYRKSLAAKQG</sequence>
<evidence type="ECO:0000256" key="1">
    <source>
        <dbReference type="ARBA" id="ARBA00022723"/>
    </source>
</evidence>
<dbReference type="PANTHER" id="PTHR24409:SF295">
    <property type="entry name" value="AZ2-RELATED"/>
    <property type="match status" value="1"/>
</dbReference>
<feature type="region of interest" description="Disordered" evidence="6">
    <location>
        <begin position="1"/>
        <end position="20"/>
    </location>
</feature>
<dbReference type="PROSITE" id="PS50157">
    <property type="entry name" value="ZINC_FINGER_C2H2_2"/>
    <property type="match status" value="2"/>
</dbReference>
<dbReference type="Pfam" id="PF10545">
    <property type="entry name" value="MADF_DNA_bdg"/>
    <property type="match status" value="1"/>
</dbReference>
<feature type="compositionally biased region" description="Basic and acidic residues" evidence="6">
    <location>
        <begin position="346"/>
        <end position="366"/>
    </location>
</feature>
<proteinExistence type="predicted"/>
<dbReference type="GO" id="GO:0000981">
    <property type="term" value="F:DNA-binding transcription factor activity, RNA polymerase II-specific"/>
    <property type="evidence" value="ECO:0007669"/>
    <property type="project" value="TreeGrafter"/>
</dbReference>
<keyword evidence="2" id="KW-0677">Repeat</keyword>
<evidence type="ECO:0000313" key="9">
    <source>
        <dbReference type="EMBL" id="JAV20598.1"/>
    </source>
</evidence>
<dbReference type="Gene3D" id="3.30.160.60">
    <property type="entry name" value="Classic Zinc Finger"/>
    <property type="match status" value="2"/>
</dbReference>
<organism evidence="9">
    <name type="scientific">Culex tarsalis</name>
    <name type="common">Encephalitis mosquito</name>
    <dbReference type="NCBI Taxonomy" id="7177"/>
    <lineage>
        <taxon>Eukaryota</taxon>
        <taxon>Metazoa</taxon>
        <taxon>Ecdysozoa</taxon>
        <taxon>Arthropoda</taxon>
        <taxon>Hexapoda</taxon>
        <taxon>Insecta</taxon>
        <taxon>Pterygota</taxon>
        <taxon>Neoptera</taxon>
        <taxon>Endopterygota</taxon>
        <taxon>Diptera</taxon>
        <taxon>Nematocera</taxon>
        <taxon>Culicoidea</taxon>
        <taxon>Culicidae</taxon>
        <taxon>Culicinae</taxon>
        <taxon>Culicini</taxon>
        <taxon>Culex</taxon>
        <taxon>Culex</taxon>
    </lineage>
</organism>
<evidence type="ECO:0000259" key="8">
    <source>
        <dbReference type="PROSITE" id="PS51029"/>
    </source>
</evidence>
<dbReference type="GO" id="GO:0005634">
    <property type="term" value="C:nucleus"/>
    <property type="evidence" value="ECO:0007669"/>
    <property type="project" value="TreeGrafter"/>
</dbReference>
<dbReference type="PROSITE" id="PS51029">
    <property type="entry name" value="MADF"/>
    <property type="match status" value="1"/>
</dbReference>
<dbReference type="EMBL" id="GFDL01014447">
    <property type="protein sequence ID" value="JAV20598.1"/>
    <property type="molecule type" value="Transcribed_RNA"/>
</dbReference>
<keyword evidence="4" id="KW-0862">Zinc</keyword>
<feature type="compositionally biased region" description="Basic and acidic residues" evidence="6">
    <location>
        <begin position="244"/>
        <end position="283"/>
    </location>
</feature>
<feature type="region of interest" description="Disordered" evidence="6">
    <location>
        <begin position="464"/>
        <end position="496"/>
    </location>
</feature>
<feature type="compositionally biased region" description="Basic and acidic residues" evidence="6">
    <location>
        <begin position="1"/>
        <end position="10"/>
    </location>
</feature>
<name>A0A1Q3EZD5_CULTA</name>
<feature type="compositionally biased region" description="Basic residues" evidence="6">
    <location>
        <begin position="473"/>
        <end position="487"/>
    </location>
</feature>
<evidence type="ECO:0000256" key="4">
    <source>
        <dbReference type="ARBA" id="ARBA00022833"/>
    </source>
</evidence>
<dbReference type="SUPFAM" id="SSF57667">
    <property type="entry name" value="beta-beta-alpha zinc fingers"/>
    <property type="match status" value="2"/>
</dbReference>
<feature type="region of interest" description="Disordered" evidence="6">
    <location>
        <begin position="244"/>
        <end position="366"/>
    </location>
</feature>
<evidence type="ECO:0000256" key="6">
    <source>
        <dbReference type="SAM" id="MobiDB-lite"/>
    </source>
</evidence>
<dbReference type="GO" id="GO:0008270">
    <property type="term" value="F:zinc ion binding"/>
    <property type="evidence" value="ECO:0007669"/>
    <property type="project" value="UniProtKB-KW"/>
</dbReference>
<keyword evidence="3 5" id="KW-0863">Zinc-finger</keyword>
<evidence type="ECO:0000256" key="5">
    <source>
        <dbReference type="PROSITE-ProRule" id="PRU00042"/>
    </source>
</evidence>
<protein>
    <submittedName>
        <fullName evidence="9">Uncharacterized protein</fullName>
    </submittedName>
</protein>
<feature type="domain" description="C2H2-type" evidence="7">
    <location>
        <begin position="695"/>
        <end position="723"/>
    </location>
</feature>
<dbReference type="InterPro" id="IPR006578">
    <property type="entry name" value="MADF-dom"/>
</dbReference>
<reference evidence="9" key="1">
    <citation type="submission" date="2017-01" db="EMBL/GenBank/DDBJ databases">
        <title>A deep insight into the sialotranscriptome of adult male and female Cluex tarsalis mosquitoes.</title>
        <authorList>
            <person name="Ribeiro J.M."/>
            <person name="Moreira F."/>
            <person name="Bernard K.A."/>
            <person name="Calvo E."/>
        </authorList>
    </citation>
    <scope>NUCLEOTIDE SEQUENCE</scope>
    <source>
        <strain evidence="9">Kern County</strain>
        <tissue evidence="9">Salivary glands</tissue>
    </source>
</reference>
<keyword evidence="1" id="KW-0479">Metal-binding</keyword>
<dbReference type="InterPro" id="IPR036236">
    <property type="entry name" value="Znf_C2H2_sf"/>
</dbReference>
<accession>A0A1Q3EZD5</accession>
<evidence type="ECO:0000256" key="2">
    <source>
        <dbReference type="ARBA" id="ARBA00022737"/>
    </source>
</evidence>
<feature type="domain" description="C2H2-type" evidence="7">
    <location>
        <begin position="723"/>
        <end position="751"/>
    </location>
</feature>
<dbReference type="PROSITE" id="PS00028">
    <property type="entry name" value="ZINC_FINGER_C2H2_1"/>
    <property type="match status" value="3"/>
</dbReference>
<dbReference type="PANTHER" id="PTHR24409">
    <property type="entry name" value="ZINC FINGER PROTEIN 142"/>
    <property type="match status" value="1"/>
</dbReference>
<dbReference type="InterPro" id="IPR013087">
    <property type="entry name" value="Znf_C2H2_type"/>
</dbReference>
<feature type="domain" description="MADF" evidence="8">
    <location>
        <begin position="28"/>
        <end position="115"/>
    </location>
</feature>
<dbReference type="GO" id="GO:0000977">
    <property type="term" value="F:RNA polymerase II transcription regulatory region sequence-specific DNA binding"/>
    <property type="evidence" value="ECO:0007669"/>
    <property type="project" value="TreeGrafter"/>
</dbReference>
<dbReference type="SMART" id="SM00355">
    <property type="entry name" value="ZnF_C2H2"/>
    <property type="match status" value="4"/>
</dbReference>
<evidence type="ECO:0000256" key="3">
    <source>
        <dbReference type="ARBA" id="ARBA00022771"/>
    </source>
</evidence>
<dbReference type="AlphaFoldDB" id="A0A1Q3EZD5"/>